<evidence type="ECO:0000256" key="3">
    <source>
        <dbReference type="SAM" id="Phobius"/>
    </source>
</evidence>
<dbReference type="VEuPathDB" id="FungiDB:KRP23_3302"/>
<protein>
    <submittedName>
        <fullName evidence="4">Uncharacterized protein</fullName>
    </submittedName>
</protein>
<dbReference type="EnsemblProtists" id="Phyra76502">
    <property type="protein sequence ID" value="Phyra76502"/>
    <property type="gene ID" value="Phyra76502"/>
</dbReference>
<proteinExistence type="predicted"/>
<keyword evidence="5" id="KW-1185">Reference proteome</keyword>
<dbReference type="InParanoid" id="H3GJX6"/>
<evidence type="ECO:0000256" key="2">
    <source>
        <dbReference type="SAM" id="MobiDB-lite"/>
    </source>
</evidence>
<dbReference type="VEuPathDB" id="FungiDB:KRP22_3465"/>
<keyword evidence="3" id="KW-0812">Transmembrane</keyword>
<keyword evidence="3" id="KW-0472">Membrane</keyword>
<organism evidence="4 5">
    <name type="scientific">Phytophthora ramorum</name>
    <name type="common">Sudden oak death agent</name>
    <dbReference type="NCBI Taxonomy" id="164328"/>
    <lineage>
        <taxon>Eukaryota</taxon>
        <taxon>Sar</taxon>
        <taxon>Stramenopiles</taxon>
        <taxon>Oomycota</taxon>
        <taxon>Peronosporomycetes</taxon>
        <taxon>Peronosporales</taxon>
        <taxon>Peronosporaceae</taxon>
        <taxon>Phytophthora</taxon>
    </lineage>
</organism>
<dbReference type="AlphaFoldDB" id="H3GJX6"/>
<feature type="transmembrane region" description="Helical" evidence="3">
    <location>
        <begin position="174"/>
        <end position="195"/>
    </location>
</feature>
<feature type="region of interest" description="Disordered" evidence="2">
    <location>
        <begin position="1"/>
        <end position="26"/>
    </location>
</feature>
<feature type="transmembrane region" description="Helical" evidence="3">
    <location>
        <begin position="216"/>
        <end position="235"/>
    </location>
</feature>
<reference evidence="4" key="2">
    <citation type="submission" date="2015-06" db="UniProtKB">
        <authorList>
            <consortium name="EnsemblProtists"/>
        </authorList>
    </citation>
    <scope>IDENTIFICATION</scope>
    <source>
        <strain evidence="4">Pr102</strain>
    </source>
</reference>
<dbReference type="Pfam" id="PF10217">
    <property type="entry name" value="DUF2039"/>
    <property type="match status" value="1"/>
</dbReference>
<dbReference type="PANTHER" id="PTHR22876">
    <property type="entry name" value="ZGC:101016"/>
    <property type="match status" value="1"/>
</dbReference>
<dbReference type="Proteomes" id="UP000005238">
    <property type="component" value="Unassembled WGS sequence"/>
</dbReference>
<dbReference type="InterPro" id="IPR019351">
    <property type="entry name" value="DUF2039"/>
</dbReference>
<dbReference type="EMBL" id="DS566015">
    <property type="status" value="NOT_ANNOTATED_CDS"/>
    <property type="molecule type" value="Genomic_DNA"/>
</dbReference>
<evidence type="ECO:0000256" key="1">
    <source>
        <dbReference type="SAM" id="Coils"/>
    </source>
</evidence>
<reference evidence="5" key="1">
    <citation type="journal article" date="2006" name="Science">
        <title>Phytophthora genome sequences uncover evolutionary origins and mechanisms of pathogenesis.</title>
        <authorList>
            <person name="Tyler B.M."/>
            <person name="Tripathy S."/>
            <person name="Zhang X."/>
            <person name="Dehal P."/>
            <person name="Jiang R.H."/>
            <person name="Aerts A."/>
            <person name="Arredondo F.D."/>
            <person name="Baxter L."/>
            <person name="Bensasson D."/>
            <person name="Beynon J.L."/>
            <person name="Chapman J."/>
            <person name="Damasceno C.M."/>
            <person name="Dorrance A.E."/>
            <person name="Dou D."/>
            <person name="Dickerman A.W."/>
            <person name="Dubchak I.L."/>
            <person name="Garbelotto M."/>
            <person name="Gijzen M."/>
            <person name="Gordon S.G."/>
            <person name="Govers F."/>
            <person name="Grunwald N.J."/>
            <person name="Huang W."/>
            <person name="Ivors K.L."/>
            <person name="Jones R.W."/>
            <person name="Kamoun S."/>
            <person name="Krampis K."/>
            <person name="Lamour K.H."/>
            <person name="Lee M.K."/>
            <person name="McDonald W.H."/>
            <person name="Medina M."/>
            <person name="Meijer H.J."/>
            <person name="Nordberg E.K."/>
            <person name="Maclean D.J."/>
            <person name="Ospina-Giraldo M.D."/>
            <person name="Morris P.F."/>
            <person name="Phuntumart V."/>
            <person name="Putnam N.H."/>
            <person name="Rash S."/>
            <person name="Rose J.K."/>
            <person name="Sakihama Y."/>
            <person name="Salamov A.A."/>
            <person name="Savidor A."/>
            <person name="Scheuring C.F."/>
            <person name="Smith B.M."/>
            <person name="Sobral B.W."/>
            <person name="Terry A."/>
            <person name="Torto-Alalibo T.A."/>
            <person name="Win J."/>
            <person name="Xu Z."/>
            <person name="Zhang H."/>
            <person name="Grigoriev I.V."/>
            <person name="Rokhsar D.S."/>
            <person name="Boore J.L."/>
        </authorList>
    </citation>
    <scope>NUCLEOTIDE SEQUENCE [LARGE SCALE GENOMIC DNA]</scope>
    <source>
        <strain evidence="5">Pr102</strain>
    </source>
</reference>
<keyword evidence="1" id="KW-0175">Coiled coil</keyword>
<feature type="transmembrane region" description="Helical" evidence="3">
    <location>
        <begin position="247"/>
        <end position="266"/>
    </location>
</feature>
<feature type="transmembrane region" description="Helical" evidence="3">
    <location>
        <begin position="322"/>
        <end position="340"/>
    </location>
</feature>
<keyword evidence="3" id="KW-1133">Transmembrane helix</keyword>
<feature type="coiled-coil region" evidence="1">
    <location>
        <begin position="103"/>
        <end position="130"/>
    </location>
</feature>
<name>H3GJX6_PHYRM</name>
<dbReference type="eggNOG" id="KOG3241">
    <property type="taxonomic scope" value="Eukaryota"/>
</dbReference>
<feature type="transmembrane region" description="Helical" evidence="3">
    <location>
        <begin position="287"/>
        <end position="310"/>
    </location>
</feature>
<accession>H3GJX6</accession>
<dbReference type="PANTHER" id="PTHR22876:SF5">
    <property type="entry name" value="CHROMOSOME 9 OPEN READING FRAME 85"/>
    <property type="match status" value="1"/>
</dbReference>
<sequence length="532" mass="60704">MSSQRGNVKKRAPKHQNAFAFKHNPKSKKTERILSMPIHGLCEKCRNQIEWRKKYRKYKPLSQPGSCIYCHQKTVTSAYHASCDPCAKDRDVCAKCCQTKEIVASEQELLAEHEEKEREFENTLEGMRERDRRAYVRKLEKEKVAITKGEGSRGDGYESCDEEDAMQSGNLSTYVSVVLFFLSTVLANPIARCLFWALRKFCPKKWIWPDEARRMMMWQTSLVCRVGLLWIAVLVSRLSLLLYEWPAWIFGVCFIIWMDAGGNVLREVIVRKGVVGYKKDEKAGRMTLLYEGTTLAKMMLLVLIVYTYYVAPRIEDSSELRLLFSVGFFTSIALAALPLLRNVMGAHYMFLANMLHLDSRIYLHGSRKGDICDAPLGFIVLATPDNTKTFIPAGGTVSNTTEVFHTFLWPLRLNVRLPADIPSRRVREFVQEMDQLLFWDPVVVIGADGTATLDAEGASSFMDASTPRESVSVRGFTNTGASTKLLFDENRQEEESIIQRARGNEGFVALEPNKRWVVQLPRKHTSVKRVLR</sequence>
<dbReference type="OMA" id="WPAWIFG"/>
<evidence type="ECO:0000313" key="5">
    <source>
        <dbReference type="Proteomes" id="UP000005238"/>
    </source>
</evidence>
<dbReference type="HOGENOM" id="CLU_038531_0_0_1"/>
<evidence type="ECO:0000313" key="4">
    <source>
        <dbReference type="EnsemblProtists" id="Phyra76502"/>
    </source>
</evidence>